<accession>A0ABQ5ZVZ7</accession>
<feature type="domain" description="Lipoprotein LPP20-like" evidence="2">
    <location>
        <begin position="49"/>
        <end position="155"/>
    </location>
</feature>
<evidence type="ECO:0000259" key="2">
    <source>
        <dbReference type="Pfam" id="PF02169"/>
    </source>
</evidence>
<proteinExistence type="predicted"/>
<feature type="signal peptide" evidence="1">
    <location>
        <begin position="1"/>
        <end position="19"/>
    </location>
</feature>
<gene>
    <name evidence="3" type="ORF">GCM10007878_09230</name>
</gene>
<comment type="caution">
    <text evidence="3">The sequence shown here is derived from an EMBL/GenBank/DDBJ whole genome shotgun (WGS) entry which is preliminary data.</text>
</comment>
<dbReference type="Pfam" id="PF02169">
    <property type="entry name" value="LPP20"/>
    <property type="match status" value="1"/>
</dbReference>
<dbReference type="InterPro" id="IPR024952">
    <property type="entry name" value="LPP20-like_dom"/>
</dbReference>
<keyword evidence="4" id="KW-1185">Reference proteome</keyword>
<organism evidence="3 4">
    <name type="scientific">Marinospirillum insulare</name>
    <dbReference type="NCBI Taxonomy" id="217169"/>
    <lineage>
        <taxon>Bacteria</taxon>
        <taxon>Pseudomonadati</taxon>
        <taxon>Pseudomonadota</taxon>
        <taxon>Gammaproteobacteria</taxon>
        <taxon>Oceanospirillales</taxon>
        <taxon>Oceanospirillaceae</taxon>
        <taxon>Marinospirillum</taxon>
    </lineage>
</organism>
<evidence type="ECO:0000313" key="4">
    <source>
        <dbReference type="Proteomes" id="UP001156682"/>
    </source>
</evidence>
<keyword evidence="1" id="KW-0732">Signal</keyword>
<dbReference type="RefSeq" id="WP_027849835.1">
    <property type="nucleotide sequence ID" value="NZ_BSOR01000016.1"/>
</dbReference>
<dbReference type="EMBL" id="BSOR01000016">
    <property type="protein sequence ID" value="GLR63488.1"/>
    <property type="molecule type" value="Genomic_DNA"/>
</dbReference>
<evidence type="ECO:0000313" key="3">
    <source>
        <dbReference type="EMBL" id="GLR63488.1"/>
    </source>
</evidence>
<protein>
    <recommendedName>
        <fullName evidence="2">Lipoprotein LPP20-like domain-containing protein</fullName>
    </recommendedName>
</protein>
<name>A0ABQ5ZVZ7_9GAMM</name>
<feature type="chain" id="PRO_5045041145" description="Lipoprotein LPP20-like domain-containing protein" evidence="1">
    <location>
        <begin position="20"/>
        <end position="197"/>
    </location>
</feature>
<dbReference type="Proteomes" id="UP001156682">
    <property type="component" value="Unassembled WGS sequence"/>
</dbReference>
<sequence>MKKNILSLSALTLTFAVMTGCGGKEVVEQQPVQPTFVEHCEYAPGIQAPEWYCNPSIEGGMAAIGEAKPNVANDNNMQRTMAMANARDALARQTQVKVQNLLTNWSRATGAGEDQTYEANFENISRQVSKQTLEGSRQLKRWVAPDRTLILLVGVEDSASIKNGLKTSLKNEEALWQQFQSKQSLEELDKQMDAEFD</sequence>
<evidence type="ECO:0000256" key="1">
    <source>
        <dbReference type="SAM" id="SignalP"/>
    </source>
</evidence>
<dbReference type="Gene3D" id="3.10.129.140">
    <property type="entry name" value="Helicobacter TNF-alpha-Inducing protein"/>
    <property type="match status" value="1"/>
</dbReference>
<reference evidence="4" key="1">
    <citation type="journal article" date="2019" name="Int. J. Syst. Evol. Microbiol.">
        <title>The Global Catalogue of Microorganisms (GCM) 10K type strain sequencing project: providing services to taxonomists for standard genome sequencing and annotation.</title>
        <authorList>
            <consortium name="The Broad Institute Genomics Platform"/>
            <consortium name="The Broad Institute Genome Sequencing Center for Infectious Disease"/>
            <person name="Wu L."/>
            <person name="Ma J."/>
        </authorList>
    </citation>
    <scope>NUCLEOTIDE SEQUENCE [LARGE SCALE GENOMIC DNA]</scope>
    <source>
        <strain evidence="4">NBRC 100033</strain>
    </source>
</reference>
<dbReference type="PROSITE" id="PS51257">
    <property type="entry name" value="PROKAR_LIPOPROTEIN"/>
    <property type="match status" value="1"/>
</dbReference>